<dbReference type="InterPro" id="IPR023997">
    <property type="entry name" value="TonB-dep_OMP_SusC/RagA_CS"/>
</dbReference>
<evidence type="ECO:0000256" key="2">
    <source>
        <dbReference type="ARBA" id="ARBA00022448"/>
    </source>
</evidence>
<dbReference type="GO" id="GO:0009279">
    <property type="term" value="C:cell outer membrane"/>
    <property type="evidence" value="ECO:0007669"/>
    <property type="project" value="UniProtKB-SubCell"/>
</dbReference>
<sequence>MKNLLKPLVLLEYFPKPSLKMKLTALLVLISLFQIHANSYAQNKRISLDMRQVSVAKVIQEIEHKSDFKFLLNRRDVDLDRTVSIQADKEPIKKILSRLFRGTGVSFELLNKQIILRQIVQDNSSSKPNGRALDRKPDQLTISGTITDGNGVPLPGATVIEKGTMNGTAADFDGIYALEVSGPGAVLVFSSLGFTTQEITIGSVSTINVSMLEDAEQLEEVVLVGYGTQKKKDLVGSVSTSSREDFGDVAVSNTSELIQGKMAGVQVVNNSGNPGSDTQIIIRGTGSFTNVAPLYVIDGIQSDQTIFNSLSPYDIEDITVLKDASSVAIYGAQGANGVVIVTTKNSKRGKAQITYNTYAGLSSAWKQFDMLNAAEYTAVIKEWYANAGQPLPPRLQTPEAQVTATDWQDEMFRTGKLTEHHISVGGGSENVKYDFSMGYTNQQSQIVKMDFTRFNVRLNLVENIGKRFRLGQQLNLQYRTTKGVTANILAGLRMPPYISVLDPENELGGYGIATSALDGNDSQNPLIQPNLRDVRDRRLNNYVQLFGEVDLFDGLKFRSQLGVTFNFGQYYNYNPTYAGNQLITQSQINESYDYGLRYIVENFFSYNKTFNNHNVQLTLGNSYRDGGISRGVDLTGSNFANEIIHQIGVAKTVSLGSGYANSNARFVSYFARVNYTLKDRYILSLTGRRDATSLFSKDNRVGYFPAVGLGWKLSEESFLKESSFISNLKLRASWGKTGNSNIPGFLYQSNVWTGSGNSVVYPLGVNEGLVNGATVAIAASPDLKWEETTTFDAGVDASFLNNRLEVNLGYYNRDNEDLLVEVPLPLSTGYGGVSGANSNQTINAASVYNRGVEFSVGYQDTFGELDFGININGAYNKNEVTSLGTQNAVPIIDGSFYSVPAMTRTEVGQPIGSFYGYVYDHVAIDDADVEKYNAIARNATGDAGAVYQSGLLPGDRIFKDLNGDGQLTEEDQTFLGNPIPKWNYGANINLGYKNFDFMLSLQGVADVEIINATKYYLEGMALPFNAKRKVLDRWQNPGDVTDIARIGQNPGTSDNLRNSSWFVEDGSFTRVRNITLGYTVPRDVITKLTHDTVRNARAYFTAQNPFTFTKYSGYDPEISGSNLIFSRGIDTGAVPMSRSFILGLQVSF</sequence>
<evidence type="ECO:0000256" key="8">
    <source>
        <dbReference type="ARBA" id="ARBA00023136"/>
    </source>
</evidence>
<dbReference type="Pfam" id="PF07715">
    <property type="entry name" value="Plug"/>
    <property type="match status" value="1"/>
</dbReference>
<gene>
    <name evidence="13" type="ORF">F8C76_01700</name>
</gene>
<keyword evidence="6" id="KW-0408">Iron</keyword>
<keyword evidence="8 10" id="KW-0472">Membrane</keyword>
<dbReference type="Pfam" id="PF07660">
    <property type="entry name" value="STN"/>
    <property type="match status" value="1"/>
</dbReference>
<dbReference type="PROSITE" id="PS52016">
    <property type="entry name" value="TONB_DEPENDENT_REC_3"/>
    <property type="match status" value="1"/>
</dbReference>
<dbReference type="EMBL" id="WELG01000001">
    <property type="protein sequence ID" value="KAB7530250.1"/>
    <property type="molecule type" value="Genomic_DNA"/>
</dbReference>
<evidence type="ECO:0000313" key="14">
    <source>
        <dbReference type="Proteomes" id="UP000429785"/>
    </source>
</evidence>
<feature type="domain" description="Secretin/TonB short N-terminal" evidence="12">
    <location>
        <begin position="68"/>
        <end position="119"/>
    </location>
</feature>
<name>A0A6I1E2W6_9FLAO</name>
<accession>A0A6I1E2W6</accession>
<comment type="similarity">
    <text evidence="10 11">Belongs to the TonB-dependent receptor family.</text>
</comment>
<dbReference type="NCBIfam" id="TIGR04057">
    <property type="entry name" value="SusC_RagA_signa"/>
    <property type="match status" value="1"/>
</dbReference>
<evidence type="ECO:0000256" key="7">
    <source>
        <dbReference type="ARBA" id="ARBA00023077"/>
    </source>
</evidence>
<dbReference type="InterPro" id="IPR039426">
    <property type="entry name" value="TonB-dep_rcpt-like"/>
</dbReference>
<dbReference type="InterPro" id="IPR037066">
    <property type="entry name" value="Plug_dom_sf"/>
</dbReference>
<keyword evidence="2 10" id="KW-0813">Transport</keyword>
<reference evidence="13 14" key="1">
    <citation type="submission" date="2019-10" db="EMBL/GenBank/DDBJ databases">
        <title>Muricauda olearia CL-SS4 JCM15563 genome.</title>
        <authorList>
            <person name="Liu L."/>
        </authorList>
    </citation>
    <scope>NUCLEOTIDE SEQUENCE [LARGE SCALE GENOMIC DNA]</scope>
    <source>
        <strain evidence="13 14">CL-SS4</strain>
    </source>
</reference>
<evidence type="ECO:0000256" key="9">
    <source>
        <dbReference type="ARBA" id="ARBA00023237"/>
    </source>
</evidence>
<evidence type="ECO:0000256" key="11">
    <source>
        <dbReference type="RuleBase" id="RU003357"/>
    </source>
</evidence>
<evidence type="ECO:0000256" key="6">
    <source>
        <dbReference type="ARBA" id="ARBA00023004"/>
    </source>
</evidence>
<keyword evidence="7 11" id="KW-0798">TonB box</keyword>
<keyword evidence="4" id="KW-0410">Iron transport</keyword>
<dbReference type="OrthoDB" id="9768177at2"/>
<dbReference type="InterPro" id="IPR023996">
    <property type="entry name" value="TonB-dep_OMP_SusC/RagA"/>
</dbReference>
<evidence type="ECO:0000256" key="3">
    <source>
        <dbReference type="ARBA" id="ARBA00022452"/>
    </source>
</evidence>
<evidence type="ECO:0000313" key="13">
    <source>
        <dbReference type="EMBL" id="KAB7530250.1"/>
    </source>
</evidence>
<keyword evidence="3 10" id="KW-1134">Transmembrane beta strand</keyword>
<evidence type="ECO:0000259" key="12">
    <source>
        <dbReference type="SMART" id="SM00965"/>
    </source>
</evidence>
<dbReference type="InterPro" id="IPR008969">
    <property type="entry name" value="CarboxyPept-like_regulatory"/>
</dbReference>
<dbReference type="Gene3D" id="2.40.170.20">
    <property type="entry name" value="TonB-dependent receptor, beta-barrel domain"/>
    <property type="match status" value="1"/>
</dbReference>
<organism evidence="13 14">
    <name type="scientific">Flagellimonas olearia</name>
    <dbReference type="NCBI Taxonomy" id="552546"/>
    <lineage>
        <taxon>Bacteria</taxon>
        <taxon>Pseudomonadati</taxon>
        <taxon>Bacteroidota</taxon>
        <taxon>Flavobacteriia</taxon>
        <taxon>Flavobacteriales</taxon>
        <taxon>Flavobacteriaceae</taxon>
        <taxon>Flagellimonas</taxon>
    </lineage>
</organism>
<dbReference type="InterPro" id="IPR011662">
    <property type="entry name" value="Secretin/TonB_short_N"/>
</dbReference>
<dbReference type="SUPFAM" id="SSF56935">
    <property type="entry name" value="Porins"/>
    <property type="match status" value="1"/>
</dbReference>
<dbReference type="Pfam" id="PF13715">
    <property type="entry name" value="CarbopepD_reg_2"/>
    <property type="match status" value="1"/>
</dbReference>
<dbReference type="NCBIfam" id="TIGR04056">
    <property type="entry name" value="OMP_RagA_SusC"/>
    <property type="match status" value="1"/>
</dbReference>
<evidence type="ECO:0000256" key="10">
    <source>
        <dbReference type="PROSITE-ProRule" id="PRU01360"/>
    </source>
</evidence>
<dbReference type="InterPro" id="IPR000531">
    <property type="entry name" value="Beta-barrel_TonB"/>
</dbReference>
<protein>
    <submittedName>
        <fullName evidence="13">SusC/RagA family TonB-linked outer membrane protein</fullName>
    </submittedName>
</protein>
<proteinExistence type="inferred from homology"/>
<comment type="subcellular location">
    <subcellularLocation>
        <location evidence="1 10">Cell outer membrane</location>
        <topology evidence="1 10">Multi-pass membrane protein</topology>
    </subcellularLocation>
</comment>
<keyword evidence="4" id="KW-0406">Ion transport</keyword>
<dbReference type="GO" id="GO:0006826">
    <property type="term" value="P:iron ion transport"/>
    <property type="evidence" value="ECO:0007669"/>
    <property type="project" value="UniProtKB-KW"/>
</dbReference>
<comment type="caution">
    <text evidence="13">The sequence shown here is derived from an EMBL/GenBank/DDBJ whole genome shotgun (WGS) entry which is preliminary data.</text>
</comment>
<dbReference type="SMART" id="SM00965">
    <property type="entry name" value="STN"/>
    <property type="match status" value="1"/>
</dbReference>
<keyword evidence="5 10" id="KW-0812">Transmembrane</keyword>
<dbReference type="InterPro" id="IPR036942">
    <property type="entry name" value="Beta-barrel_TonB_sf"/>
</dbReference>
<keyword evidence="9 10" id="KW-0998">Cell outer membrane</keyword>
<evidence type="ECO:0000256" key="5">
    <source>
        <dbReference type="ARBA" id="ARBA00022692"/>
    </source>
</evidence>
<dbReference type="Gene3D" id="2.170.130.10">
    <property type="entry name" value="TonB-dependent receptor, plug domain"/>
    <property type="match status" value="1"/>
</dbReference>
<dbReference type="Pfam" id="PF00593">
    <property type="entry name" value="TonB_dep_Rec_b-barrel"/>
    <property type="match status" value="1"/>
</dbReference>
<dbReference type="AlphaFoldDB" id="A0A6I1E2W6"/>
<dbReference type="Proteomes" id="UP000429785">
    <property type="component" value="Unassembled WGS sequence"/>
</dbReference>
<dbReference type="SUPFAM" id="SSF49464">
    <property type="entry name" value="Carboxypeptidase regulatory domain-like"/>
    <property type="match status" value="1"/>
</dbReference>
<evidence type="ECO:0000256" key="1">
    <source>
        <dbReference type="ARBA" id="ARBA00004571"/>
    </source>
</evidence>
<evidence type="ECO:0000256" key="4">
    <source>
        <dbReference type="ARBA" id="ARBA00022496"/>
    </source>
</evidence>
<dbReference type="InterPro" id="IPR012910">
    <property type="entry name" value="Plug_dom"/>
</dbReference>